<dbReference type="Proteomes" id="UP001501147">
    <property type="component" value="Unassembled WGS sequence"/>
</dbReference>
<proteinExistence type="predicted"/>
<evidence type="ECO:0000313" key="3">
    <source>
        <dbReference type="Proteomes" id="UP001501147"/>
    </source>
</evidence>
<dbReference type="EMBL" id="BAABJV010000001">
    <property type="protein sequence ID" value="GAA4765273.1"/>
    <property type="molecule type" value="Genomic_DNA"/>
</dbReference>
<sequence length="105" mass="10648">MLEEYGEEGATGPVLAPGLEAAPARRPPALATGSPGPRVPGGTPSCAIRCPSTRGAAAPPGAAAPRGALSLVLVPRARSARVGRSALPRHAAYGFRTRKERLPYG</sequence>
<reference evidence="3" key="1">
    <citation type="journal article" date="2019" name="Int. J. Syst. Evol. Microbiol.">
        <title>The Global Catalogue of Microorganisms (GCM) 10K type strain sequencing project: providing services to taxonomists for standard genome sequencing and annotation.</title>
        <authorList>
            <consortium name="The Broad Institute Genomics Platform"/>
            <consortium name="The Broad Institute Genome Sequencing Center for Infectious Disease"/>
            <person name="Wu L."/>
            <person name="Ma J."/>
        </authorList>
    </citation>
    <scope>NUCLEOTIDE SEQUENCE [LARGE SCALE GENOMIC DNA]</scope>
    <source>
        <strain evidence="3">JCM 18324</strain>
    </source>
</reference>
<accession>A0ABP8ZUG9</accession>
<evidence type="ECO:0000256" key="1">
    <source>
        <dbReference type="SAM" id="MobiDB-lite"/>
    </source>
</evidence>
<keyword evidence="3" id="KW-1185">Reference proteome</keyword>
<organism evidence="2 3">
    <name type="scientific">Streptomyces sanyensis</name>
    <dbReference type="NCBI Taxonomy" id="568869"/>
    <lineage>
        <taxon>Bacteria</taxon>
        <taxon>Bacillati</taxon>
        <taxon>Actinomycetota</taxon>
        <taxon>Actinomycetes</taxon>
        <taxon>Kitasatosporales</taxon>
        <taxon>Streptomycetaceae</taxon>
        <taxon>Streptomyces</taxon>
    </lineage>
</organism>
<protein>
    <submittedName>
        <fullName evidence="2">Uncharacterized protein</fullName>
    </submittedName>
</protein>
<comment type="caution">
    <text evidence="2">The sequence shown here is derived from an EMBL/GenBank/DDBJ whole genome shotgun (WGS) entry which is preliminary data.</text>
</comment>
<feature type="region of interest" description="Disordered" evidence="1">
    <location>
        <begin position="1"/>
        <end position="45"/>
    </location>
</feature>
<gene>
    <name evidence="2" type="ORF">GCM10023329_09120</name>
</gene>
<evidence type="ECO:0000313" key="2">
    <source>
        <dbReference type="EMBL" id="GAA4765273.1"/>
    </source>
</evidence>
<feature type="compositionally biased region" description="Low complexity" evidence="1">
    <location>
        <begin position="15"/>
        <end position="31"/>
    </location>
</feature>
<name>A0ABP8ZUG9_9ACTN</name>